<dbReference type="EMBL" id="BAAALD010000010">
    <property type="protein sequence ID" value="GAA1076104.1"/>
    <property type="molecule type" value="Genomic_DNA"/>
</dbReference>
<feature type="domain" description="SnoaL-like" evidence="1">
    <location>
        <begin position="8"/>
        <end position="109"/>
    </location>
</feature>
<accession>A0ABN1TEH9</accession>
<sequence length="120" mass="12677">MSDLQQIVEQYIAVWNETDGEARRAVIETLWAEDGSYTDPLVDVAGRDGLDATVAAVQGQFPGFVFTLGPVDAHHHVARFTWGLGPAGAEPLVEGFDVLALDGAGRIASVAGFLDRVPGA</sequence>
<dbReference type="InterPro" id="IPR032710">
    <property type="entry name" value="NTF2-like_dom_sf"/>
</dbReference>
<organism evidence="2 3">
    <name type="scientific">Kitasatospora arboriphila</name>
    <dbReference type="NCBI Taxonomy" id="258052"/>
    <lineage>
        <taxon>Bacteria</taxon>
        <taxon>Bacillati</taxon>
        <taxon>Actinomycetota</taxon>
        <taxon>Actinomycetes</taxon>
        <taxon>Kitasatosporales</taxon>
        <taxon>Streptomycetaceae</taxon>
        <taxon>Kitasatospora</taxon>
    </lineage>
</organism>
<name>A0ABN1TEH9_9ACTN</name>
<proteinExistence type="predicted"/>
<gene>
    <name evidence="2" type="ORF">GCM10009663_16890</name>
</gene>
<dbReference type="Proteomes" id="UP001499987">
    <property type="component" value="Unassembled WGS sequence"/>
</dbReference>
<dbReference type="Pfam" id="PF12680">
    <property type="entry name" value="SnoaL_2"/>
    <property type="match status" value="1"/>
</dbReference>
<dbReference type="Gene3D" id="3.10.450.50">
    <property type="match status" value="1"/>
</dbReference>
<dbReference type="RefSeq" id="WP_344622866.1">
    <property type="nucleotide sequence ID" value="NZ_BAAALD010000010.1"/>
</dbReference>
<dbReference type="SUPFAM" id="SSF54427">
    <property type="entry name" value="NTF2-like"/>
    <property type="match status" value="1"/>
</dbReference>
<evidence type="ECO:0000313" key="2">
    <source>
        <dbReference type="EMBL" id="GAA1076104.1"/>
    </source>
</evidence>
<reference evidence="2 3" key="1">
    <citation type="journal article" date="2019" name="Int. J. Syst. Evol. Microbiol.">
        <title>The Global Catalogue of Microorganisms (GCM) 10K type strain sequencing project: providing services to taxonomists for standard genome sequencing and annotation.</title>
        <authorList>
            <consortium name="The Broad Institute Genomics Platform"/>
            <consortium name="The Broad Institute Genome Sequencing Center for Infectious Disease"/>
            <person name="Wu L."/>
            <person name="Ma J."/>
        </authorList>
    </citation>
    <scope>NUCLEOTIDE SEQUENCE [LARGE SCALE GENOMIC DNA]</scope>
    <source>
        <strain evidence="2 3">JCM 13002</strain>
    </source>
</reference>
<dbReference type="InterPro" id="IPR037401">
    <property type="entry name" value="SnoaL-like"/>
</dbReference>
<protein>
    <submittedName>
        <fullName evidence="2">Nuclear transport factor 2 family protein</fullName>
    </submittedName>
</protein>
<evidence type="ECO:0000313" key="3">
    <source>
        <dbReference type="Proteomes" id="UP001499987"/>
    </source>
</evidence>
<comment type="caution">
    <text evidence="2">The sequence shown here is derived from an EMBL/GenBank/DDBJ whole genome shotgun (WGS) entry which is preliminary data.</text>
</comment>
<keyword evidence="3" id="KW-1185">Reference proteome</keyword>
<evidence type="ECO:0000259" key="1">
    <source>
        <dbReference type="Pfam" id="PF12680"/>
    </source>
</evidence>